<dbReference type="PANTHER" id="PTHR34042:SF1">
    <property type="entry name" value="TRANSCRIPTION REPRESSOR OFP17"/>
    <property type="match status" value="1"/>
</dbReference>
<evidence type="ECO:0000259" key="6">
    <source>
        <dbReference type="PROSITE" id="PS51754"/>
    </source>
</evidence>
<dbReference type="InterPro" id="IPR006458">
    <property type="entry name" value="Ovate_C"/>
</dbReference>
<evidence type="ECO:0000313" key="8">
    <source>
        <dbReference type="Proteomes" id="UP000243459"/>
    </source>
</evidence>
<keyword evidence="4" id="KW-0804">Transcription</keyword>
<keyword evidence="8" id="KW-1185">Reference proteome</keyword>
<dbReference type="OrthoDB" id="1871608at2759"/>
<evidence type="ECO:0000256" key="4">
    <source>
        <dbReference type="ARBA" id="ARBA00023163"/>
    </source>
</evidence>
<dbReference type="EMBL" id="CM007387">
    <property type="protein sequence ID" value="ONK62580.1"/>
    <property type="molecule type" value="Genomic_DNA"/>
</dbReference>
<feature type="domain" description="OVATE" evidence="6">
    <location>
        <begin position="92"/>
        <end position="154"/>
    </location>
</feature>
<evidence type="ECO:0000256" key="2">
    <source>
        <dbReference type="ARBA" id="ARBA00022491"/>
    </source>
</evidence>
<reference evidence="8" key="1">
    <citation type="journal article" date="2017" name="Nat. Commun.">
        <title>The asparagus genome sheds light on the origin and evolution of a young Y chromosome.</title>
        <authorList>
            <person name="Harkess A."/>
            <person name="Zhou J."/>
            <person name="Xu C."/>
            <person name="Bowers J.E."/>
            <person name="Van der Hulst R."/>
            <person name="Ayyampalayam S."/>
            <person name="Mercati F."/>
            <person name="Riccardi P."/>
            <person name="McKain M.R."/>
            <person name="Kakrana A."/>
            <person name="Tang H."/>
            <person name="Ray J."/>
            <person name="Groenendijk J."/>
            <person name="Arikit S."/>
            <person name="Mathioni S.M."/>
            <person name="Nakano M."/>
            <person name="Shan H."/>
            <person name="Telgmann-Rauber A."/>
            <person name="Kanno A."/>
            <person name="Yue Z."/>
            <person name="Chen H."/>
            <person name="Li W."/>
            <person name="Chen Y."/>
            <person name="Xu X."/>
            <person name="Zhang Y."/>
            <person name="Luo S."/>
            <person name="Chen H."/>
            <person name="Gao J."/>
            <person name="Mao Z."/>
            <person name="Pires J.C."/>
            <person name="Luo M."/>
            <person name="Kudrna D."/>
            <person name="Wing R.A."/>
            <person name="Meyers B.C."/>
            <person name="Yi K."/>
            <person name="Kong H."/>
            <person name="Lavrijsen P."/>
            <person name="Sunseri F."/>
            <person name="Falavigna A."/>
            <person name="Ye Y."/>
            <person name="Leebens-Mack J.H."/>
            <person name="Chen G."/>
        </authorList>
    </citation>
    <scope>NUCLEOTIDE SEQUENCE [LARGE SCALE GENOMIC DNA]</scope>
    <source>
        <strain evidence="8">cv. DH0086</strain>
    </source>
</reference>
<dbReference type="GO" id="GO:0005634">
    <property type="term" value="C:nucleus"/>
    <property type="evidence" value="ECO:0007669"/>
    <property type="project" value="UniProtKB-SubCell"/>
</dbReference>
<comment type="subcellular location">
    <subcellularLocation>
        <location evidence="1">Nucleus</location>
    </subcellularLocation>
</comment>
<protein>
    <recommendedName>
        <fullName evidence="6">OVATE domain-containing protein</fullName>
    </recommendedName>
</protein>
<dbReference type="InterPro" id="IPR044686">
    <property type="entry name" value="OFP17"/>
</dbReference>
<keyword evidence="5" id="KW-0539">Nucleus</keyword>
<evidence type="ECO:0000256" key="5">
    <source>
        <dbReference type="ARBA" id="ARBA00023242"/>
    </source>
</evidence>
<keyword evidence="2" id="KW-0678">Repressor</keyword>
<proteinExistence type="predicted"/>
<dbReference type="AlphaFoldDB" id="A0A5P1EEV6"/>
<accession>A0A5P1EEV6</accession>
<dbReference type="PANTHER" id="PTHR34042">
    <property type="entry name" value="TRANSCRIPTION REPRESSOR OFP17"/>
    <property type="match status" value="1"/>
</dbReference>
<evidence type="ECO:0000256" key="1">
    <source>
        <dbReference type="ARBA" id="ARBA00004123"/>
    </source>
</evidence>
<gene>
    <name evidence="7" type="ORF">A4U43_C07F5590</name>
</gene>
<dbReference type="Gramene" id="ONK62580">
    <property type="protein sequence ID" value="ONK62580"/>
    <property type="gene ID" value="A4U43_C07F5590"/>
</dbReference>
<organism evidence="7 8">
    <name type="scientific">Asparagus officinalis</name>
    <name type="common">Garden asparagus</name>
    <dbReference type="NCBI Taxonomy" id="4686"/>
    <lineage>
        <taxon>Eukaryota</taxon>
        <taxon>Viridiplantae</taxon>
        <taxon>Streptophyta</taxon>
        <taxon>Embryophyta</taxon>
        <taxon>Tracheophyta</taxon>
        <taxon>Spermatophyta</taxon>
        <taxon>Magnoliopsida</taxon>
        <taxon>Liliopsida</taxon>
        <taxon>Asparagales</taxon>
        <taxon>Asparagaceae</taxon>
        <taxon>Asparagoideae</taxon>
        <taxon>Asparagus</taxon>
    </lineage>
</organism>
<evidence type="ECO:0000256" key="3">
    <source>
        <dbReference type="ARBA" id="ARBA00023015"/>
    </source>
</evidence>
<sequence length="172" mass="20595">MPYFNSFKSTLFKPCKFFSRIKLSFKRPISIQTLKKKLHCHRRRRFQSIKSLFKPFKKYREEMDRVMELKSFNERDQAPFPSPITPAFIKLIEEGEDVDEACKSFENYLVEMIVEEGKVRDLNDVEELLYCWNSLKSPVFVDLVSRFYGELCKDLFLGSNKQYEMLDDSMHE</sequence>
<dbReference type="GO" id="GO:0045892">
    <property type="term" value="P:negative regulation of DNA-templated transcription"/>
    <property type="evidence" value="ECO:0007669"/>
    <property type="project" value="InterPro"/>
</dbReference>
<dbReference type="Proteomes" id="UP000243459">
    <property type="component" value="Chromosome 7"/>
</dbReference>
<dbReference type="OMA" id="PLYIEHE"/>
<evidence type="ECO:0000313" key="7">
    <source>
        <dbReference type="EMBL" id="ONK62580.1"/>
    </source>
</evidence>
<keyword evidence="3" id="KW-0805">Transcription regulation</keyword>
<name>A0A5P1EEV6_ASPOF</name>
<dbReference type="PROSITE" id="PS51754">
    <property type="entry name" value="OVATE"/>
    <property type="match status" value="1"/>
</dbReference>